<dbReference type="Gene3D" id="3.90.740.10">
    <property type="entry name" value="Valyl/Leucyl/Isoleucyl-tRNA synthetase, editing domain"/>
    <property type="match status" value="1"/>
</dbReference>
<evidence type="ECO:0000259" key="14">
    <source>
        <dbReference type="Pfam" id="PF09334"/>
    </source>
</evidence>
<proteinExistence type="inferred from homology"/>
<dbReference type="PANTHER" id="PTHR43740">
    <property type="entry name" value="LEUCYL-TRNA SYNTHETASE"/>
    <property type="match status" value="1"/>
</dbReference>
<dbReference type="SUPFAM" id="SSF52374">
    <property type="entry name" value="Nucleotidylyl transferase"/>
    <property type="match status" value="1"/>
</dbReference>
<dbReference type="PANTHER" id="PTHR43740:SF2">
    <property type="entry name" value="LEUCINE--TRNA LIGASE, MITOCHONDRIAL"/>
    <property type="match status" value="1"/>
</dbReference>
<evidence type="ECO:0000256" key="6">
    <source>
        <dbReference type="ARBA" id="ARBA00022917"/>
    </source>
</evidence>
<evidence type="ECO:0000256" key="1">
    <source>
        <dbReference type="ARBA" id="ARBA00005594"/>
    </source>
</evidence>
<keyword evidence="6 10" id="KW-0648">Protein biosynthesis</keyword>
<gene>
    <name evidence="16" type="ORF">WJX81_002688</name>
</gene>
<evidence type="ECO:0000256" key="5">
    <source>
        <dbReference type="ARBA" id="ARBA00022840"/>
    </source>
</evidence>
<evidence type="ECO:0000259" key="12">
    <source>
        <dbReference type="Pfam" id="PF00133"/>
    </source>
</evidence>
<dbReference type="NCBIfam" id="TIGR00396">
    <property type="entry name" value="leuS_bact"/>
    <property type="match status" value="1"/>
</dbReference>
<feature type="region of interest" description="Disordered" evidence="11">
    <location>
        <begin position="1"/>
        <end position="22"/>
    </location>
</feature>
<dbReference type="InterPro" id="IPR001412">
    <property type="entry name" value="aa-tRNA-synth_I_CS"/>
</dbReference>
<comment type="similarity">
    <text evidence="1 10">Belongs to the class-I aminoacyl-tRNA synthetase family.</text>
</comment>
<name>A0AAW1SIZ6_9CHLO</name>
<evidence type="ECO:0000256" key="8">
    <source>
        <dbReference type="ARBA" id="ARBA00030520"/>
    </source>
</evidence>
<comment type="catalytic activity">
    <reaction evidence="9">
        <text>tRNA(Leu) + L-leucine + ATP = L-leucyl-tRNA(Leu) + AMP + diphosphate</text>
        <dbReference type="Rhea" id="RHEA:11688"/>
        <dbReference type="Rhea" id="RHEA-COMP:9613"/>
        <dbReference type="Rhea" id="RHEA-COMP:9622"/>
        <dbReference type="ChEBI" id="CHEBI:30616"/>
        <dbReference type="ChEBI" id="CHEBI:33019"/>
        <dbReference type="ChEBI" id="CHEBI:57427"/>
        <dbReference type="ChEBI" id="CHEBI:78442"/>
        <dbReference type="ChEBI" id="CHEBI:78494"/>
        <dbReference type="ChEBI" id="CHEBI:456215"/>
        <dbReference type="EC" id="6.1.1.4"/>
    </reaction>
</comment>
<evidence type="ECO:0000256" key="4">
    <source>
        <dbReference type="ARBA" id="ARBA00022741"/>
    </source>
</evidence>
<evidence type="ECO:0000259" key="15">
    <source>
        <dbReference type="Pfam" id="PF13603"/>
    </source>
</evidence>
<dbReference type="EMBL" id="JALJOU010000001">
    <property type="protein sequence ID" value="KAK9846383.1"/>
    <property type="molecule type" value="Genomic_DNA"/>
</dbReference>
<dbReference type="CDD" id="cd00812">
    <property type="entry name" value="LeuRS_core"/>
    <property type="match status" value="1"/>
</dbReference>
<evidence type="ECO:0000259" key="13">
    <source>
        <dbReference type="Pfam" id="PF08264"/>
    </source>
</evidence>
<organism evidence="16 17">
    <name type="scientific">Elliptochloris bilobata</name>
    <dbReference type="NCBI Taxonomy" id="381761"/>
    <lineage>
        <taxon>Eukaryota</taxon>
        <taxon>Viridiplantae</taxon>
        <taxon>Chlorophyta</taxon>
        <taxon>core chlorophytes</taxon>
        <taxon>Trebouxiophyceae</taxon>
        <taxon>Trebouxiophyceae incertae sedis</taxon>
        <taxon>Elliptochloris clade</taxon>
        <taxon>Elliptochloris</taxon>
    </lineage>
</organism>
<keyword evidence="7 10" id="KW-0030">Aminoacyl-tRNA synthetase</keyword>
<dbReference type="GO" id="GO:0048608">
    <property type="term" value="P:reproductive structure development"/>
    <property type="evidence" value="ECO:0007669"/>
    <property type="project" value="UniProtKB-ARBA"/>
</dbReference>
<evidence type="ECO:0000256" key="9">
    <source>
        <dbReference type="ARBA" id="ARBA00047469"/>
    </source>
</evidence>
<keyword evidence="17" id="KW-1185">Reference proteome</keyword>
<dbReference type="HAMAP" id="MF_00049_B">
    <property type="entry name" value="Leu_tRNA_synth_B"/>
    <property type="match status" value="1"/>
</dbReference>
<dbReference type="SUPFAM" id="SSF47323">
    <property type="entry name" value="Anticodon-binding domain of a subclass of class I aminoacyl-tRNA synthetases"/>
    <property type="match status" value="1"/>
</dbReference>
<dbReference type="FunFam" id="3.40.50.620:FF:000056">
    <property type="entry name" value="Leucine--tRNA ligase"/>
    <property type="match status" value="1"/>
</dbReference>
<dbReference type="GO" id="GO:0006429">
    <property type="term" value="P:leucyl-tRNA aminoacylation"/>
    <property type="evidence" value="ECO:0007669"/>
    <property type="project" value="InterPro"/>
</dbReference>
<dbReference type="EC" id="6.1.1.4" evidence="2"/>
<dbReference type="AlphaFoldDB" id="A0AAW1SIZ6"/>
<dbReference type="InterPro" id="IPR002302">
    <property type="entry name" value="Leu-tRNA-ligase"/>
</dbReference>
<dbReference type="FunFam" id="3.40.50.620:FF:000077">
    <property type="entry name" value="Leucine--tRNA ligase"/>
    <property type="match status" value="1"/>
</dbReference>
<dbReference type="InterPro" id="IPR015413">
    <property type="entry name" value="Methionyl/Leucyl_tRNA_Synth"/>
</dbReference>
<dbReference type="PRINTS" id="PR00985">
    <property type="entry name" value="TRNASYNTHLEU"/>
</dbReference>
<evidence type="ECO:0000256" key="2">
    <source>
        <dbReference type="ARBA" id="ARBA00013164"/>
    </source>
</evidence>
<dbReference type="FunFam" id="3.90.740.10:FF:000049">
    <property type="entry name" value="Os01g0120300 protein"/>
    <property type="match status" value="1"/>
</dbReference>
<dbReference type="GO" id="GO:0009791">
    <property type="term" value="P:post-embryonic development"/>
    <property type="evidence" value="ECO:0007669"/>
    <property type="project" value="UniProtKB-ARBA"/>
</dbReference>
<dbReference type="InterPro" id="IPR025709">
    <property type="entry name" value="Leu_tRNA-synth_edit"/>
</dbReference>
<dbReference type="FunFam" id="1.10.730.10:FF:000012">
    <property type="entry name" value="Leucine--tRNA ligase"/>
    <property type="match status" value="1"/>
</dbReference>
<evidence type="ECO:0000256" key="11">
    <source>
        <dbReference type="SAM" id="MobiDB-lite"/>
    </source>
</evidence>
<dbReference type="Pfam" id="PF13603">
    <property type="entry name" value="tRNA-synt_1_2"/>
    <property type="match status" value="1"/>
</dbReference>
<dbReference type="InterPro" id="IPR013155">
    <property type="entry name" value="M/V/L/I-tRNA-synth_anticd-bd"/>
</dbReference>
<dbReference type="GO" id="GO:0005739">
    <property type="term" value="C:mitochondrion"/>
    <property type="evidence" value="ECO:0007669"/>
    <property type="project" value="UniProtKB-ARBA"/>
</dbReference>
<keyword evidence="3 10" id="KW-0436">Ligase</keyword>
<dbReference type="Pfam" id="PF00133">
    <property type="entry name" value="tRNA-synt_1"/>
    <property type="match status" value="1"/>
</dbReference>
<protein>
    <recommendedName>
        <fullName evidence="2">leucine--tRNA ligase</fullName>
        <ecNumber evidence="2">6.1.1.4</ecNumber>
    </recommendedName>
    <alternativeName>
        <fullName evidence="8">Leucyl-tRNA synthetase</fullName>
    </alternativeName>
</protein>
<dbReference type="InterPro" id="IPR002300">
    <property type="entry name" value="aa-tRNA-synth_Ia"/>
</dbReference>
<dbReference type="Gene3D" id="3.40.50.620">
    <property type="entry name" value="HUPs"/>
    <property type="match status" value="2"/>
</dbReference>
<evidence type="ECO:0000256" key="3">
    <source>
        <dbReference type="ARBA" id="ARBA00022598"/>
    </source>
</evidence>
<keyword evidence="5 10" id="KW-0067">ATP-binding</keyword>
<dbReference type="Gene3D" id="1.10.730.10">
    <property type="entry name" value="Isoleucyl-tRNA Synthetase, Domain 1"/>
    <property type="match status" value="1"/>
</dbReference>
<dbReference type="InterPro" id="IPR009008">
    <property type="entry name" value="Val/Leu/Ile-tRNA-synth_edit"/>
</dbReference>
<keyword evidence="4 10" id="KW-0547">Nucleotide-binding</keyword>
<feature type="domain" description="Leucyl-tRNA synthetase editing" evidence="15">
    <location>
        <begin position="252"/>
        <end position="441"/>
    </location>
</feature>
<dbReference type="Proteomes" id="UP001445335">
    <property type="component" value="Unassembled WGS sequence"/>
</dbReference>
<reference evidence="16 17" key="1">
    <citation type="journal article" date="2024" name="Nat. Commun.">
        <title>Phylogenomics reveals the evolutionary origins of lichenization in chlorophyte algae.</title>
        <authorList>
            <person name="Puginier C."/>
            <person name="Libourel C."/>
            <person name="Otte J."/>
            <person name="Skaloud P."/>
            <person name="Haon M."/>
            <person name="Grisel S."/>
            <person name="Petersen M."/>
            <person name="Berrin J.G."/>
            <person name="Delaux P.M."/>
            <person name="Dal Grande F."/>
            <person name="Keller J."/>
        </authorList>
    </citation>
    <scope>NUCLEOTIDE SEQUENCE [LARGE SCALE GENOMIC DNA]</scope>
    <source>
        <strain evidence="16 17">SAG 245.80</strain>
    </source>
</reference>
<dbReference type="InterPro" id="IPR014729">
    <property type="entry name" value="Rossmann-like_a/b/a_fold"/>
</dbReference>
<comment type="caution">
    <text evidence="16">The sequence shown here is derived from an EMBL/GenBank/DDBJ whole genome shotgun (WGS) entry which is preliminary data.</text>
</comment>
<evidence type="ECO:0000313" key="17">
    <source>
        <dbReference type="Proteomes" id="UP001445335"/>
    </source>
</evidence>
<dbReference type="Pfam" id="PF09334">
    <property type="entry name" value="tRNA-synt_1g"/>
    <property type="match status" value="1"/>
</dbReference>
<evidence type="ECO:0000256" key="7">
    <source>
        <dbReference type="ARBA" id="ARBA00023146"/>
    </source>
</evidence>
<dbReference type="GO" id="GO:0005829">
    <property type="term" value="C:cytosol"/>
    <property type="evidence" value="ECO:0007669"/>
    <property type="project" value="TreeGrafter"/>
</dbReference>
<feature type="domain" description="Methionyl/Valyl/Leucyl/Isoleucyl-tRNA synthetase anticodon-binding" evidence="13">
    <location>
        <begin position="751"/>
        <end position="865"/>
    </location>
</feature>
<accession>A0AAW1SIZ6</accession>
<evidence type="ECO:0000313" key="16">
    <source>
        <dbReference type="EMBL" id="KAK9846383.1"/>
    </source>
</evidence>
<sequence length="904" mass="99974">MRRCRTPPQVHTQSVKGTAGKDSGVLSKSTAYPFSELEAKWQAFWLEHKTFRTPELAELDTSRPKAYILDMFPYPSGAGLHVGHPEGYTATDIMARLRRMQGHNVLHPIGWDAFGLPAEQYALQTGTHPAVTTERNIARFRQQLQALGFSYDWDREVCTTDPDYYRWTQWIFLQLFKRGLAYQAEVPVNWCPALGTVLANEEVIDGKSERGSHPVVRLPMKQWMLRITAYADRLLEDLEGLDWADSIKDMQRNWIGRSEGALIRFAVQGGPGAVVGGDAQLEVFTTRPDTLFGATYLVVAPEHALLGALTSGVQRAAVAAYVKAAAAKSELERTELQKKKTGVFTGSHAINPATGEAVPVWVADYVLGGYGSGAIMAVPAHDARDYEFATAFDLPVRRVVAPAADGVGRDSESDLPFTGEGVAVNSTAEAAGLSLDGLDTAAAAARTVAWLAQRACGEAKVSYKLRDWLFARQRYWGEPFPIVYAEGSDEPMAVDEGDLPLVLPETDDFRPSGTPESPLANITSWVNITDPQTGQRLRRETSTMPQWAGSCWYYLRYLQPWNAERLVDPAAERYWLPVDLYVGGAEHAVLHLLYARFWHKVLFDLGVVSTREPFQRLVSQGMILGEVEYTVFQDSSGAYVDEGDPDATPVRVAEADVEKTGRGHVLRADPGVLVNARAHKMSKSRGNVVNPDDVVAAYGADSLRLYEMFMGPLRDTKVWNTRSVDGVHRFLARVFRMCTGGLSDDPPSREQLRLLHATIKRVTDETEALRFNTGIAAMMEFVNGVFKWEGTPPRAALEPFVLLLAPYAPHLAEEMWQVLGHSESLAYESWPSYDEALLVQDTVNLPVQVNGKLRGAVEVRKDAEQPAAEEAARALPSAAKFLDGKPVRKVVYVPGRILNFIVGK</sequence>
<dbReference type="GO" id="GO:0002161">
    <property type="term" value="F:aminoacyl-tRNA deacylase activity"/>
    <property type="evidence" value="ECO:0007669"/>
    <property type="project" value="InterPro"/>
</dbReference>
<dbReference type="PROSITE" id="PS00178">
    <property type="entry name" value="AA_TRNA_LIGASE_I"/>
    <property type="match status" value="1"/>
</dbReference>
<dbReference type="FunFam" id="1.10.730.10:FF:000011">
    <property type="entry name" value="Leucine--tRNA ligase chloroplastic/mitochondrial"/>
    <property type="match status" value="1"/>
</dbReference>
<feature type="domain" description="Methionyl/Leucyl tRNA synthetase" evidence="14">
    <location>
        <begin position="72"/>
        <end position="203"/>
    </location>
</feature>
<dbReference type="CDD" id="cd07958">
    <property type="entry name" value="Anticodon_Ia_Leu_BEm"/>
    <property type="match status" value="1"/>
</dbReference>
<dbReference type="SUPFAM" id="SSF50677">
    <property type="entry name" value="ValRS/IleRS/LeuRS editing domain"/>
    <property type="match status" value="1"/>
</dbReference>
<dbReference type="Pfam" id="PF08264">
    <property type="entry name" value="Anticodon_1"/>
    <property type="match status" value="1"/>
</dbReference>
<feature type="domain" description="Aminoacyl-tRNA synthetase class Ia" evidence="12">
    <location>
        <begin position="671"/>
        <end position="710"/>
    </location>
</feature>
<dbReference type="InterPro" id="IPR009080">
    <property type="entry name" value="tRNAsynth_Ia_anticodon-bd"/>
</dbReference>
<dbReference type="GO" id="GO:0005524">
    <property type="term" value="F:ATP binding"/>
    <property type="evidence" value="ECO:0007669"/>
    <property type="project" value="UniProtKB-KW"/>
</dbReference>
<evidence type="ECO:0000256" key="10">
    <source>
        <dbReference type="RuleBase" id="RU363035"/>
    </source>
</evidence>
<dbReference type="GO" id="GO:0004823">
    <property type="term" value="F:leucine-tRNA ligase activity"/>
    <property type="evidence" value="ECO:0007669"/>
    <property type="project" value="UniProtKB-EC"/>
</dbReference>